<dbReference type="Proteomes" id="UP000190959">
    <property type="component" value="Unassembled WGS sequence"/>
</dbReference>
<evidence type="ECO:0000313" key="5">
    <source>
        <dbReference type="EMBL" id="OOP74922.1"/>
    </source>
</evidence>
<dbReference type="EMBL" id="LZZI01000004">
    <property type="protein sequence ID" value="OOM65633.1"/>
    <property type="molecule type" value="Genomic_DNA"/>
</dbReference>
<evidence type="ECO:0000313" key="6">
    <source>
        <dbReference type="Proteomes" id="UP000190959"/>
    </source>
</evidence>
<dbReference type="EMBL" id="MWMH01000001">
    <property type="protein sequence ID" value="OOP74922.1"/>
    <property type="molecule type" value="Genomic_DNA"/>
</dbReference>
<dbReference type="Proteomes" id="UP000190973">
    <property type="component" value="Unassembled WGS sequence"/>
</dbReference>
<protein>
    <recommendedName>
        <fullName evidence="9">Spore coat protein</fullName>
    </recommendedName>
</protein>
<name>A0A1S8R4L6_CLOBE</name>
<sequence length="62" mass="6929">MKAQLAPHEAIEVRELISQEMLGIKKINASMNMVDDNELKNFMKDSLAAKKTALKNIQSVLS</sequence>
<reference evidence="5 6" key="2">
    <citation type="submission" date="2017-02" db="EMBL/GenBank/DDBJ databases">
        <title>Genome sequence of Clostridium beijerinckii Br21.</title>
        <authorList>
            <person name="Fonseca B.C."/>
            <person name="Guazzaroni M.E."/>
            <person name="Riano-Pachon D.M."/>
            <person name="Reginatto V."/>
        </authorList>
    </citation>
    <scope>NUCLEOTIDE SEQUENCE [LARGE SCALE GENOMIC DNA]</scope>
    <source>
        <strain evidence="5 6">Br21</strain>
    </source>
</reference>
<dbReference type="Proteomes" id="UP000587880">
    <property type="component" value="Unassembled WGS sequence"/>
</dbReference>
<dbReference type="EMBL" id="JABTDW010000001">
    <property type="protein sequence ID" value="NSB12623.1"/>
    <property type="molecule type" value="Genomic_DNA"/>
</dbReference>
<dbReference type="OMA" id="MLELHEI"/>
<organism evidence="4 7">
    <name type="scientific">Clostridium beijerinckii</name>
    <name type="common">Clostridium MP</name>
    <dbReference type="NCBI Taxonomy" id="1520"/>
    <lineage>
        <taxon>Bacteria</taxon>
        <taxon>Bacillati</taxon>
        <taxon>Bacillota</taxon>
        <taxon>Clostridia</taxon>
        <taxon>Eubacteriales</taxon>
        <taxon>Clostridiaceae</taxon>
        <taxon>Clostridium</taxon>
    </lineage>
</organism>
<evidence type="ECO:0008006" key="9">
    <source>
        <dbReference type="Google" id="ProtNLM"/>
    </source>
</evidence>
<evidence type="ECO:0000313" key="3">
    <source>
        <dbReference type="EMBL" id="NSB12623.1"/>
    </source>
</evidence>
<dbReference type="AlphaFoldDB" id="A0A1S8R4L6"/>
<proteinExistence type="predicted"/>
<evidence type="ECO:0000313" key="8">
    <source>
        <dbReference type="Proteomes" id="UP000587880"/>
    </source>
</evidence>
<comment type="caution">
    <text evidence="4">The sequence shown here is derived from an EMBL/GenBank/DDBJ whole genome shotgun (WGS) entry which is preliminary data.</text>
</comment>
<dbReference type="Proteomes" id="UP000631418">
    <property type="component" value="Unassembled WGS sequence"/>
</dbReference>
<reference evidence="3" key="4">
    <citation type="submission" date="2020-06" db="EMBL/GenBank/DDBJ databases">
        <title>Genomic insights into acetone-butanol-ethanol (ABE) fermentation by sequencing solventogenic clostridia strains.</title>
        <authorList>
            <person name="Brown S."/>
        </authorList>
    </citation>
    <scope>NUCLEOTIDE SEQUENCE</scope>
    <source>
        <strain evidence="3">DJ123</strain>
    </source>
</reference>
<reference evidence="4 7" key="1">
    <citation type="submission" date="2016-05" db="EMBL/GenBank/DDBJ databases">
        <title>Microbial solvent formation.</title>
        <authorList>
            <person name="Poehlein A."/>
            <person name="Montoya Solano J.D."/>
            <person name="Flitsch S."/>
            <person name="Krabben P."/>
            <person name="Duerre P."/>
            <person name="Daniel R."/>
        </authorList>
    </citation>
    <scope>NUCLEOTIDE SEQUENCE [LARGE SCALE GENOMIC DNA]</scope>
    <source>
        <strain evidence="4 7">DSM 53</strain>
    </source>
</reference>
<dbReference type="RefSeq" id="WP_012060766.1">
    <property type="nucleotide sequence ID" value="NZ_CP053893.1"/>
</dbReference>
<evidence type="ECO:0000313" key="4">
    <source>
        <dbReference type="EMBL" id="OOM65633.1"/>
    </source>
</evidence>
<reference evidence="1" key="5">
    <citation type="submission" date="2020-11" db="EMBL/GenBank/DDBJ databases">
        <authorList>
            <person name="Thieme N."/>
            <person name="Liebl W."/>
            <person name="Zverlov V."/>
        </authorList>
    </citation>
    <scope>NUCLEOTIDE SEQUENCE</scope>
    <source>
        <strain evidence="1">NT08</strain>
    </source>
</reference>
<dbReference type="EMBL" id="JABAGD010000013">
    <property type="protein sequence ID" value="NMF04837.1"/>
    <property type="molecule type" value="Genomic_DNA"/>
</dbReference>
<reference evidence="2 8" key="3">
    <citation type="submission" date="2020-04" db="EMBL/GenBank/DDBJ databases">
        <authorList>
            <person name="Hitch T.C.A."/>
            <person name="Wylensek D."/>
            <person name="Clavel T."/>
        </authorList>
    </citation>
    <scope>NUCLEOTIDE SEQUENCE [LARGE SCALE GENOMIC DNA]</scope>
    <source>
        <strain evidence="2 8">WB01_NA02</strain>
    </source>
</reference>
<evidence type="ECO:0000313" key="2">
    <source>
        <dbReference type="EMBL" id="NMF04837.1"/>
    </source>
</evidence>
<dbReference type="EMBL" id="JADOEF010000001">
    <property type="protein sequence ID" value="MBF7808634.1"/>
    <property type="molecule type" value="Genomic_DNA"/>
</dbReference>
<evidence type="ECO:0000313" key="7">
    <source>
        <dbReference type="Proteomes" id="UP000190973"/>
    </source>
</evidence>
<evidence type="ECO:0000313" key="1">
    <source>
        <dbReference type="EMBL" id="MBF7808634.1"/>
    </source>
</evidence>
<accession>A0A1S8R4L6</accession>
<gene>
    <name evidence="3" type="ORF">BCD95_000882</name>
    <name evidence="5" type="ORF">CBEIBR21_01775</name>
    <name evidence="4" type="ORF">CLBCK_02620</name>
    <name evidence="2" type="ORF">HF849_08720</name>
    <name evidence="1" type="ORF">IS491_08195</name>
</gene>
<dbReference type="Proteomes" id="UP000822184">
    <property type="component" value="Unassembled WGS sequence"/>
</dbReference>